<gene>
    <name evidence="3" type="ORF">KOI35_29060</name>
</gene>
<evidence type="ECO:0000256" key="1">
    <source>
        <dbReference type="SAM" id="MobiDB-lite"/>
    </source>
</evidence>
<comment type="caution">
    <text evidence="3">The sequence shown here is derived from an EMBL/GenBank/DDBJ whole genome shotgun (WGS) entry which is preliminary data.</text>
</comment>
<organism evidence="3 4">
    <name type="scientific">Paractinoplanes bogorensis</name>
    <dbReference type="NCBI Taxonomy" id="1610840"/>
    <lineage>
        <taxon>Bacteria</taxon>
        <taxon>Bacillati</taxon>
        <taxon>Actinomycetota</taxon>
        <taxon>Actinomycetes</taxon>
        <taxon>Micromonosporales</taxon>
        <taxon>Micromonosporaceae</taxon>
        <taxon>Paractinoplanes</taxon>
    </lineage>
</organism>
<dbReference type="Gene3D" id="1.10.260.40">
    <property type="entry name" value="lambda repressor-like DNA-binding domains"/>
    <property type="match status" value="1"/>
</dbReference>
<protein>
    <submittedName>
        <fullName evidence="3">Helix-turn-helix domain-containing protein</fullName>
    </submittedName>
</protein>
<dbReference type="InterPro" id="IPR001387">
    <property type="entry name" value="Cro/C1-type_HTH"/>
</dbReference>
<evidence type="ECO:0000313" key="4">
    <source>
        <dbReference type="Proteomes" id="UP001519654"/>
    </source>
</evidence>
<dbReference type="Proteomes" id="UP001519654">
    <property type="component" value="Unassembled WGS sequence"/>
</dbReference>
<dbReference type="SUPFAM" id="SSF47413">
    <property type="entry name" value="lambda repressor-like DNA-binding domains"/>
    <property type="match status" value="1"/>
</dbReference>
<evidence type="ECO:0000259" key="2">
    <source>
        <dbReference type="PROSITE" id="PS50943"/>
    </source>
</evidence>
<sequence length="90" mass="9750">MRLGAAADLGRYLRDRRLAVAMTQQQLAARAGVSRRWLSELESGKPTAEVGLVFKVVAALGLLVDIRPEPEPDVDLDDYLDSIGDDGTTP</sequence>
<proteinExistence type="predicted"/>
<dbReference type="RefSeq" id="WP_215791818.1">
    <property type="nucleotide sequence ID" value="NZ_JAHKKG010000009.1"/>
</dbReference>
<feature type="region of interest" description="Disordered" evidence="1">
    <location>
        <begin position="70"/>
        <end position="90"/>
    </location>
</feature>
<dbReference type="EMBL" id="JAHKKG010000009">
    <property type="protein sequence ID" value="MBU2667570.1"/>
    <property type="molecule type" value="Genomic_DNA"/>
</dbReference>
<dbReference type="Pfam" id="PF13560">
    <property type="entry name" value="HTH_31"/>
    <property type="match status" value="1"/>
</dbReference>
<accession>A0ABS5YVV3</accession>
<feature type="compositionally biased region" description="Acidic residues" evidence="1">
    <location>
        <begin position="71"/>
        <end position="84"/>
    </location>
</feature>
<feature type="domain" description="HTH cro/C1-type" evidence="2">
    <location>
        <begin position="13"/>
        <end position="67"/>
    </location>
</feature>
<dbReference type="SMART" id="SM00530">
    <property type="entry name" value="HTH_XRE"/>
    <property type="match status" value="1"/>
</dbReference>
<dbReference type="InterPro" id="IPR010982">
    <property type="entry name" value="Lambda_DNA-bd_dom_sf"/>
</dbReference>
<name>A0ABS5YVV3_9ACTN</name>
<dbReference type="PROSITE" id="PS50943">
    <property type="entry name" value="HTH_CROC1"/>
    <property type="match status" value="1"/>
</dbReference>
<dbReference type="CDD" id="cd00093">
    <property type="entry name" value="HTH_XRE"/>
    <property type="match status" value="1"/>
</dbReference>
<reference evidence="3 4" key="1">
    <citation type="submission" date="2021-06" db="EMBL/GenBank/DDBJ databases">
        <title>Actinoplanes lichenicola sp. nov., and Actinoplanes ovalisporus sp. nov., isolated from lichen in Thailand.</title>
        <authorList>
            <person name="Saeng-In P."/>
            <person name="Kanchanasin P."/>
            <person name="Yuki M."/>
            <person name="Kudo T."/>
            <person name="Ohkuma M."/>
            <person name="Phongsopitanun W."/>
            <person name="Tanasupawat S."/>
        </authorList>
    </citation>
    <scope>NUCLEOTIDE SEQUENCE [LARGE SCALE GENOMIC DNA]</scope>
    <source>
        <strain evidence="3 4">NBRC 110975</strain>
    </source>
</reference>
<evidence type="ECO:0000313" key="3">
    <source>
        <dbReference type="EMBL" id="MBU2667570.1"/>
    </source>
</evidence>
<keyword evidence="4" id="KW-1185">Reference proteome</keyword>